<evidence type="ECO:0000256" key="1">
    <source>
        <dbReference type="ARBA" id="ARBA00001946"/>
    </source>
</evidence>
<dbReference type="InterPro" id="IPR011009">
    <property type="entry name" value="Kinase-like_dom_sf"/>
</dbReference>
<evidence type="ECO:0000256" key="7">
    <source>
        <dbReference type="ARBA" id="ARBA00022777"/>
    </source>
</evidence>
<dbReference type="EC" id="2.7.11.24" evidence="3"/>
<evidence type="ECO:0000256" key="5">
    <source>
        <dbReference type="ARBA" id="ARBA00022679"/>
    </source>
</evidence>
<evidence type="ECO:0000313" key="12">
    <source>
        <dbReference type="EMBL" id="KAF7637669.1"/>
    </source>
</evidence>
<dbReference type="Proteomes" id="UP000605970">
    <property type="component" value="Unassembled WGS sequence"/>
</dbReference>
<keyword evidence="13" id="KW-1185">Reference proteome</keyword>
<reference evidence="12" key="1">
    <citation type="journal article" date="2020" name="Ecol. Evol.">
        <title>Genome structure and content of the rice root-knot nematode (Meloidogyne graminicola).</title>
        <authorList>
            <person name="Phan N.T."/>
            <person name="Danchin E.G.J."/>
            <person name="Klopp C."/>
            <person name="Perfus-Barbeoch L."/>
            <person name="Kozlowski D.K."/>
            <person name="Koutsovoulos G.D."/>
            <person name="Lopez-Roques C."/>
            <person name="Bouchez O."/>
            <person name="Zahm M."/>
            <person name="Besnard G."/>
            <person name="Bellafiore S."/>
        </authorList>
    </citation>
    <scope>NUCLEOTIDE SEQUENCE</scope>
    <source>
        <strain evidence="12">VN-18</strain>
    </source>
</reference>
<dbReference type="Gene3D" id="1.10.510.10">
    <property type="entry name" value="Transferase(Phosphotransferase) domain 1"/>
    <property type="match status" value="1"/>
</dbReference>
<keyword evidence="10" id="KW-0472">Membrane</keyword>
<evidence type="ECO:0000256" key="10">
    <source>
        <dbReference type="SAM" id="Phobius"/>
    </source>
</evidence>
<dbReference type="Pfam" id="PF00069">
    <property type="entry name" value="Pkinase"/>
    <property type="match status" value="1"/>
</dbReference>
<dbReference type="FunFam" id="1.10.510.10:FF:000063">
    <property type="entry name" value="Mitogen-activated protein kinase 14"/>
    <property type="match status" value="1"/>
</dbReference>
<dbReference type="InterPro" id="IPR008352">
    <property type="entry name" value="MAPK_HOG-like"/>
</dbReference>
<dbReference type="GO" id="GO:0005524">
    <property type="term" value="F:ATP binding"/>
    <property type="evidence" value="ECO:0007669"/>
    <property type="project" value="UniProtKB-KW"/>
</dbReference>
<evidence type="ECO:0000256" key="6">
    <source>
        <dbReference type="ARBA" id="ARBA00022741"/>
    </source>
</evidence>
<feature type="transmembrane region" description="Helical" evidence="10">
    <location>
        <begin position="115"/>
        <end position="142"/>
    </location>
</feature>
<dbReference type="InterPro" id="IPR050117">
    <property type="entry name" value="MAPK"/>
</dbReference>
<dbReference type="SMART" id="SM00220">
    <property type="entry name" value="S_TKc"/>
    <property type="match status" value="1"/>
</dbReference>
<sequence length="560" mass="65277">MLPRRRGFQAGNIHEKTRTHMLFSTASDRSVAKRKRRPHNRFHQMQQHKRDDLIQTGPTELDPMQWTGNQRVIHFGPMAQRDPFFYFYPKGWDLLYPAHFGFFPYRTNKYRGNSAVICVWAFGIFFMLGGTMMVYLGYFLIYQRPFWRWTEEETMNNMIPPVQIAGPILLALGIFLVLIAIFSSITTSQFLSDKLRHHHHGDQPASVTVYTTHYQQPRAVYEVNPYQPMPPPVQTIMENPNARTYLVDPNKEMKLFPPVVHGHSTLSLQGQSSPSFVASPYNTLRAVSVHSYFVSILMGADLSNILKIQRLSDDHIQFLVYQILRALKYIHSAGIIHRDLKPSNIAVNEDCELKILDFGLARQADQEMTGYVATRWYRAPEIMLNWMHYTQTVDIWSVGCIMAELITGKTLFPGADHIDQLTRIMSVCGTPSEEFLKKISSEEARNYIRNMPKIERKNFKAFFQSATPEAVDFLEKTLNLDPDYRPTAAQAMEHSYFKQYHDPNDEPVADTHIEVDIEQDLSIDQWRQMIWDEIEEFQQQQRLQREQQKLNNNVEESEMI</sequence>
<dbReference type="GO" id="GO:0004707">
    <property type="term" value="F:MAP kinase activity"/>
    <property type="evidence" value="ECO:0007669"/>
    <property type="project" value="UniProtKB-EC"/>
</dbReference>
<dbReference type="OrthoDB" id="192887at2759"/>
<evidence type="ECO:0000256" key="8">
    <source>
        <dbReference type="ARBA" id="ARBA00022840"/>
    </source>
</evidence>
<feature type="domain" description="Protein kinase" evidence="11">
    <location>
        <begin position="164"/>
        <end position="497"/>
    </location>
</feature>
<dbReference type="Gene3D" id="3.30.200.20">
    <property type="entry name" value="Phosphorylase Kinase, domain 1"/>
    <property type="match status" value="1"/>
</dbReference>
<name>A0A8S9ZWQ5_9BILA</name>
<comment type="cofactor">
    <cofactor evidence="1">
        <name>Mg(2+)</name>
        <dbReference type="ChEBI" id="CHEBI:18420"/>
    </cofactor>
</comment>
<evidence type="ECO:0000256" key="9">
    <source>
        <dbReference type="SAM" id="MobiDB-lite"/>
    </source>
</evidence>
<comment type="similarity">
    <text evidence="2">Belongs to the protein kinase superfamily. CMGC Ser/Thr protein kinase family. MAP kinase subfamily.</text>
</comment>
<evidence type="ECO:0000259" key="11">
    <source>
        <dbReference type="PROSITE" id="PS50011"/>
    </source>
</evidence>
<organism evidence="12 13">
    <name type="scientific">Meloidogyne graminicola</name>
    <dbReference type="NCBI Taxonomy" id="189291"/>
    <lineage>
        <taxon>Eukaryota</taxon>
        <taxon>Metazoa</taxon>
        <taxon>Ecdysozoa</taxon>
        <taxon>Nematoda</taxon>
        <taxon>Chromadorea</taxon>
        <taxon>Rhabditida</taxon>
        <taxon>Tylenchina</taxon>
        <taxon>Tylenchomorpha</taxon>
        <taxon>Tylenchoidea</taxon>
        <taxon>Meloidogynidae</taxon>
        <taxon>Meloidogyninae</taxon>
        <taxon>Meloidogyne</taxon>
    </lineage>
</organism>
<feature type="compositionally biased region" description="Basic residues" evidence="9">
    <location>
        <begin position="32"/>
        <end position="42"/>
    </location>
</feature>
<comment type="caution">
    <text evidence="12">The sequence shown here is derived from an EMBL/GenBank/DDBJ whole genome shotgun (WGS) entry which is preliminary data.</text>
</comment>
<keyword evidence="10" id="KW-1133">Transmembrane helix</keyword>
<protein>
    <recommendedName>
        <fullName evidence="3">mitogen-activated protein kinase</fullName>
        <ecNumber evidence="3">2.7.11.24</ecNumber>
    </recommendedName>
</protein>
<dbReference type="PRINTS" id="PR01773">
    <property type="entry name" value="P38MAPKINASE"/>
</dbReference>
<keyword evidence="4" id="KW-0723">Serine/threonine-protein kinase</keyword>
<evidence type="ECO:0000256" key="4">
    <source>
        <dbReference type="ARBA" id="ARBA00022527"/>
    </source>
</evidence>
<feature type="region of interest" description="Disordered" evidence="9">
    <location>
        <begin position="27"/>
        <end position="49"/>
    </location>
</feature>
<keyword evidence="10" id="KW-0812">Transmembrane</keyword>
<dbReference type="SUPFAM" id="SSF56112">
    <property type="entry name" value="Protein kinase-like (PK-like)"/>
    <property type="match status" value="1"/>
</dbReference>
<gene>
    <name evidence="12" type="ORF">Mgra_00002928</name>
</gene>
<evidence type="ECO:0000256" key="3">
    <source>
        <dbReference type="ARBA" id="ARBA00012411"/>
    </source>
</evidence>
<accession>A0A8S9ZWQ5</accession>
<keyword evidence="8" id="KW-0067">ATP-binding</keyword>
<dbReference type="EMBL" id="JABEBT010000018">
    <property type="protein sequence ID" value="KAF7637669.1"/>
    <property type="molecule type" value="Genomic_DNA"/>
</dbReference>
<evidence type="ECO:0000256" key="2">
    <source>
        <dbReference type="ARBA" id="ARBA00008832"/>
    </source>
</evidence>
<feature type="transmembrane region" description="Helical" evidence="10">
    <location>
        <begin position="162"/>
        <end position="186"/>
    </location>
</feature>
<proteinExistence type="inferred from homology"/>
<dbReference type="PANTHER" id="PTHR24055">
    <property type="entry name" value="MITOGEN-ACTIVATED PROTEIN KINASE"/>
    <property type="match status" value="1"/>
</dbReference>
<dbReference type="PROSITE" id="PS50011">
    <property type="entry name" value="PROTEIN_KINASE_DOM"/>
    <property type="match status" value="1"/>
</dbReference>
<dbReference type="AlphaFoldDB" id="A0A8S9ZWQ5"/>
<keyword evidence="5" id="KW-0808">Transferase</keyword>
<evidence type="ECO:0000313" key="13">
    <source>
        <dbReference type="Proteomes" id="UP000605970"/>
    </source>
</evidence>
<keyword evidence="7" id="KW-0418">Kinase</keyword>
<dbReference type="InterPro" id="IPR000719">
    <property type="entry name" value="Prot_kinase_dom"/>
</dbReference>
<keyword evidence="6" id="KW-0547">Nucleotide-binding</keyword>